<dbReference type="SUPFAM" id="SSF141371">
    <property type="entry name" value="PilZ domain-like"/>
    <property type="match status" value="1"/>
</dbReference>
<feature type="domain" description="PilZ" evidence="1">
    <location>
        <begin position="90"/>
        <end position="167"/>
    </location>
</feature>
<accession>A0ABQ4T6J1</accession>
<reference evidence="2" key="1">
    <citation type="journal article" date="2021" name="Front. Microbiol.">
        <title>Comprehensive Comparative Genomics and Phenotyping of Methylobacterium Species.</title>
        <authorList>
            <person name="Alessa O."/>
            <person name="Ogura Y."/>
            <person name="Fujitani Y."/>
            <person name="Takami H."/>
            <person name="Hayashi T."/>
            <person name="Sahin N."/>
            <person name="Tani A."/>
        </authorList>
    </citation>
    <scope>NUCLEOTIDE SEQUENCE</scope>
    <source>
        <strain evidence="2">NBRC 15689</strain>
    </source>
</reference>
<reference evidence="2" key="2">
    <citation type="submission" date="2021-08" db="EMBL/GenBank/DDBJ databases">
        <authorList>
            <person name="Tani A."/>
            <person name="Ola A."/>
            <person name="Ogura Y."/>
            <person name="Katsura K."/>
            <person name="Hayashi T."/>
        </authorList>
    </citation>
    <scope>NUCLEOTIDE SEQUENCE</scope>
    <source>
        <strain evidence="2">NBRC 15689</strain>
    </source>
</reference>
<proteinExistence type="predicted"/>
<evidence type="ECO:0000313" key="3">
    <source>
        <dbReference type="Proteomes" id="UP001055156"/>
    </source>
</evidence>
<name>A0ABQ4T6J1_METOR</name>
<dbReference type="Proteomes" id="UP001055156">
    <property type="component" value="Unassembled WGS sequence"/>
</dbReference>
<evidence type="ECO:0000313" key="2">
    <source>
        <dbReference type="EMBL" id="GJE25702.1"/>
    </source>
</evidence>
<keyword evidence="3" id="KW-1185">Reference proteome</keyword>
<sequence length="175" mass="19145">MCWNRQRADFYAVTDDVSRDGIRFRSATVPTVDETLTCSIRHIGVLESRIVATGPHSFTVRIAAGRNRSAVIAQDLLELSRQQHPPEERTRAAWRVVPRQTETQIRLESGLVVSGRLLNVSATGAALHLDEAVEVGSRIRIGTTEATVVRCFAEGVGAAFLTPLDPARVTEAITL</sequence>
<gene>
    <name evidence="2" type="ORF">LKMONMHP_0541</name>
</gene>
<protein>
    <recommendedName>
        <fullName evidence="1">PilZ domain-containing protein</fullName>
    </recommendedName>
</protein>
<dbReference type="InterPro" id="IPR009875">
    <property type="entry name" value="PilZ_domain"/>
</dbReference>
<comment type="caution">
    <text evidence="2">The sequence shown here is derived from an EMBL/GenBank/DDBJ whole genome shotgun (WGS) entry which is preliminary data.</text>
</comment>
<dbReference type="RefSeq" id="WP_238309668.1">
    <property type="nucleotide sequence ID" value="NZ_BPQV01000002.1"/>
</dbReference>
<evidence type="ECO:0000259" key="1">
    <source>
        <dbReference type="Pfam" id="PF07238"/>
    </source>
</evidence>
<dbReference type="EMBL" id="BPQV01000002">
    <property type="protein sequence ID" value="GJE25702.1"/>
    <property type="molecule type" value="Genomic_DNA"/>
</dbReference>
<organism evidence="2 3">
    <name type="scientific">Methylobacterium organophilum</name>
    <dbReference type="NCBI Taxonomy" id="410"/>
    <lineage>
        <taxon>Bacteria</taxon>
        <taxon>Pseudomonadati</taxon>
        <taxon>Pseudomonadota</taxon>
        <taxon>Alphaproteobacteria</taxon>
        <taxon>Hyphomicrobiales</taxon>
        <taxon>Methylobacteriaceae</taxon>
        <taxon>Methylobacterium</taxon>
    </lineage>
</organism>
<dbReference type="Pfam" id="PF07238">
    <property type="entry name" value="PilZ"/>
    <property type="match status" value="1"/>
</dbReference>